<evidence type="ECO:0000256" key="4">
    <source>
        <dbReference type="ARBA" id="ARBA00022840"/>
    </source>
</evidence>
<keyword evidence="4" id="KW-0067">ATP-binding</keyword>
<evidence type="ECO:0000256" key="2">
    <source>
        <dbReference type="ARBA" id="ARBA00022801"/>
    </source>
</evidence>
<evidence type="ECO:0000256" key="1">
    <source>
        <dbReference type="ARBA" id="ARBA00022741"/>
    </source>
</evidence>
<dbReference type="CDD" id="cd17926">
    <property type="entry name" value="DEXHc_RE"/>
    <property type="match status" value="1"/>
</dbReference>
<organism evidence="6">
    <name type="scientific">viral metagenome</name>
    <dbReference type="NCBI Taxonomy" id="1070528"/>
    <lineage>
        <taxon>unclassified sequences</taxon>
        <taxon>metagenomes</taxon>
        <taxon>organismal metagenomes</taxon>
    </lineage>
</organism>
<evidence type="ECO:0000256" key="3">
    <source>
        <dbReference type="ARBA" id="ARBA00022806"/>
    </source>
</evidence>
<keyword evidence="1" id="KW-0547">Nucleotide-binding</keyword>
<dbReference type="Pfam" id="PF04851">
    <property type="entry name" value="ResIII"/>
    <property type="match status" value="1"/>
</dbReference>
<name>A0A6C0JWW5_9ZZZZ</name>
<reference evidence="6" key="1">
    <citation type="journal article" date="2020" name="Nature">
        <title>Giant virus diversity and host interactions through global metagenomics.</title>
        <authorList>
            <person name="Schulz F."/>
            <person name="Roux S."/>
            <person name="Paez-Espino D."/>
            <person name="Jungbluth S."/>
            <person name="Walsh D.A."/>
            <person name="Denef V.J."/>
            <person name="McMahon K.D."/>
            <person name="Konstantinidis K.T."/>
            <person name="Eloe-Fadrosh E.A."/>
            <person name="Kyrpides N.C."/>
            <person name="Woyke T."/>
        </authorList>
    </citation>
    <scope>NUCLEOTIDE SEQUENCE</scope>
    <source>
        <strain evidence="6">GVMAG-S-1074260-58</strain>
    </source>
</reference>
<dbReference type="SUPFAM" id="SSF52540">
    <property type="entry name" value="P-loop containing nucleoside triphosphate hydrolases"/>
    <property type="match status" value="2"/>
</dbReference>
<feature type="domain" description="Helicase ATP-binding" evidence="5">
    <location>
        <begin position="108"/>
        <end position="257"/>
    </location>
</feature>
<accession>A0A6C0JWW5</accession>
<protein>
    <recommendedName>
        <fullName evidence="5">Helicase ATP-binding domain-containing protein</fullName>
    </recommendedName>
</protein>
<dbReference type="Gene3D" id="3.40.50.300">
    <property type="entry name" value="P-loop containing nucleotide triphosphate hydrolases"/>
    <property type="match status" value="2"/>
</dbReference>
<evidence type="ECO:0000259" key="5">
    <source>
        <dbReference type="PROSITE" id="PS51192"/>
    </source>
</evidence>
<dbReference type="AlphaFoldDB" id="A0A6C0JWW5"/>
<dbReference type="PROSITE" id="PS51192">
    <property type="entry name" value="HELICASE_ATP_BIND_1"/>
    <property type="match status" value="1"/>
</dbReference>
<dbReference type="EMBL" id="MN740706">
    <property type="protein sequence ID" value="QHU09200.1"/>
    <property type="molecule type" value="Genomic_DNA"/>
</dbReference>
<evidence type="ECO:0000313" key="6">
    <source>
        <dbReference type="EMBL" id="QHU09200.1"/>
    </source>
</evidence>
<dbReference type="InterPro" id="IPR014001">
    <property type="entry name" value="Helicase_ATP-bd"/>
</dbReference>
<dbReference type="InterPro" id="IPR006935">
    <property type="entry name" value="Helicase/UvrB_N"/>
</dbReference>
<dbReference type="GO" id="GO:0005524">
    <property type="term" value="F:ATP binding"/>
    <property type="evidence" value="ECO:0007669"/>
    <property type="project" value="UniProtKB-KW"/>
</dbReference>
<dbReference type="InterPro" id="IPR027417">
    <property type="entry name" value="P-loop_NTPase"/>
</dbReference>
<dbReference type="GO" id="GO:0003677">
    <property type="term" value="F:DNA binding"/>
    <property type="evidence" value="ECO:0007669"/>
    <property type="project" value="InterPro"/>
</dbReference>
<dbReference type="GO" id="GO:0016787">
    <property type="term" value="F:hydrolase activity"/>
    <property type="evidence" value="ECO:0007669"/>
    <property type="project" value="UniProtKB-KW"/>
</dbReference>
<keyword evidence="3" id="KW-0347">Helicase</keyword>
<proteinExistence type="predicted"/>
<dbReference type="PANTHER" id="PTHR11274:SF0">
    <property type="entry name" value="GENERAL TRANSCRIPTION AND DNA REPAIR FACTOR IIH HELICASE SUBUNIT XPB"/>
    <property type="match status" value="1"/>
</dbReference>
<dbReference type="SMART" id="SM00487">
    <property type="entry name" value="DEXDc"/>
    <property type="match status" value="1"/>
</dbReference>
<dbReference type="GO" id="GO:0004386">
    <property type="term" value="F:helicase activity"/>
    <property type="evidence" value="ECO:0007669"/>
    <property type="project" value="UniProtKB-KW"/>
</dbReference>
<keyword evidence="2" id="KW-0378">Hydrolase</keyword>
<dbReference type="InterPro" id="IPR050615">
    <property type="entry name" value="ATP-dep_DNA_Helicase"/>
</dbReference>
<dbReference type="PANTHER" id="PTHR11274">
    <property type="entry name" value="RAD25/XP-B DNA REPAIR HELICASE"/>
    <property type="match status" value="1"/>
</dbReference>
<sequence length="475" mass="54333">MSVSVIPSKYLGKMGYTIYKDGLTPKEYKLIKDNLTVAPYIPKSPVQPEKYKIYLESQSKYYLPRYFGIQHFGEPESYCISKGDPIQVEFVGSLRTNQLPIVDAYLSKVNDRTGGGGLLDVPCGWGKTAMALYICSQLKVKTLVIVHKSFLVNQWIERIEEFLPSARIGKIQGKEIDIQNKDIVIGMLQSLSVKHYSEDTFTSFGFTIVDECHHISSEVFSQSLTRIVTKYTLGLSATMTRKDGLTHVFKMFLGDVVYAVKRIADDTVLVKTLLYDSKDDEFKETIYDHRGNPQYSTMITKICDYNERSEFILQVLHHELTHTKEQQIMILAQNKSILTYLYDAIVYRNLGSVGYYMGGMKESQLKESETKQIVVATYAMASEGLDIKTLTTLLFATPRTDITQSVGRILRVKHNRPLIVDILDTHDVFQRQYKKRLAYYKKNKYTVMVSDNTRYFTDTWNAPSVTKSAKCMISI</sequence>